<dbReference type="EMBL" id="PDCK01000040">
    <property type="protein sequence ID" value="PRQ53223.1"/>
    <property type="molecule type" value="Genomic_DNA"/>
</dbReference>
<evidence type="ECO:0000259" key="1">
    <source>
        <dbReference type="Pfam" id="PF22936"/>
    </source>
</evidence>
<keyword evidence="3" id="KW-1185">Reference proteome</keyword>
<dbReference type="Proteomes" id="UP000238479">
    <property type="component" value="Chromosome 2"/>
</dbReference>
<reference evidence="2 3" key="1">
    <citation type="journal article" date="2018" name="Nat. Genet.">
        <title>The Rosa genome provides new insights in the design of modern roses.</title>
        <authorList>
            <person name="Bendahmane M."/>
        </authorList>
    </citation>
    <scope>NUCLEOTIDE SEQUENCE [LARGE SCALE GENOMIC DNA]</scope>
    <source>
        <strain evidence="3">cv. Old Blush</strain>
    </source>
</reference>
<evidence type="ECO:0000313" key="2">
    <source>
        <dbReference type="EMBL" id="PRQ53223.1"/>
    </source>
</evidence>
<accession>A0A2P6S3F9</accession>
<sequence>MLAAASNAPQFWLADTGATNHMTSNPQLLSNLVQYPAADEVQIGQGVGQDSVPRTE</sequence>
<dbReference type="InterPro" id="IPR054722">
    <property type="entry name" value="PolX-like_BBD"/>
</dbReference>
<feature type="domain" description="Retrovirus-related Pol polyprotein from transposon TNT 1-94-like beta-barrel" evidence="1">
    <location>
        <begin position="12"/>
        <end position="46"/>
    </location>
</feature>
<protein>
    <recommendedName>
        <fullName evidence="1">Retrovirus-related Pol polyprotein from transposon TNT 1-94-like beta-barrel domain-containing protein</fullName>
    </recommendedName>
</protein>
<comment type="caution">
    <text evidence="2">The sequence shown here is derived from an EMBL/GenBank/DDBJ whole genome shotgun (WGS) entry which is preliminary data.</text>
</comment>
<dbReference type="Gramene" id="PRQ53223">
    <property type="protein sequence ID" value="PRQ53223"/>
    <property type="gene ID" value="RchiOBHm_Chr2g0164131"/>
</dbReference>
<dbReference type="AlphaFoldDB" id="A0A2P6S3F9"/>
<evidence type="ECO:0000313" key="3">
    <source>
        <dbReference type="Proteomes" id="UP000238479"/>
    </source>
</evidence>
<proteinExistence type="predicted"/>
<dbReference type="Pfam" id="PF22936">
    <property type="entry name" value="Pol_BBD"/>
    <property type="match status" value="1"/>
</dbReference>
<gene>
    <name evidence="2" type="ORF">RchiOBHm_Chr2g0164131</name>
</gene>
<name>A0A2P6S3F9_ROSCH</name>
<organism evidence="2 3">
    <name type="scientific">Rosa chinensis</name>
    <name type="common">China rose</name>
    <dbReference type="NCBI Taxonomy" id="74649"/>
    <lineage>
        <taxon>Eukaryota</taxon>
        <taxon>Viridiplantae</taxon>
        <taxon>Streptophyta</taxon>
        <taxon>Embryophyta</taxon>
        <taxon>Tracheophyta</taxon>
        <taxon>Spermatophyta</taxon>
        <taxon>Magnoliopsida</taxon>
        <taxon>eudicotyledons</taxon>
        <taxon>Gunneridae</taxon>
        <taxon>Pentapetalae</taxon>
        <taxon>rosids</taxon>
        <taxon>fabids</taxon>
        <taxon>Rosales</taxon>
        <taxon>Rosaceae</taxon>
        <taxon>Rosoideae</taxon>
        <taxon>Rosoideae incertae sedis</taxon>
        <taxon>Rosa</taxon>
    </lineage>
</organism>